<protein>
    <submittedName>
        <fullName evidence="1">VanZ family protein</fullName>
    </submittedName>
</protein>
<accession>A0ACD4C438</accession>
<dbReference type="Proteomes" id="UP001064027">
    <property type="component" value="Chromosome"/>
</dbReference>
<name>A0ACD4C438_9BACI</name>
<sequence length="145" mass="15998">MRVLVAVSYGMLIFILTCTKSLTNLVVEGRPVFEWNPHPDIVSFFTVSSFPFQSSAYIIQKAGHAAAFFLLGLVVHSVVKKALMGFVIASIIGLCTEIAQLFFSRTGCLLDVGYDVAGITIYFAAYFIIRALHYHPSSIRRSGEI</sequence>
<evidence type="ECO:0000313" key="1">
    <source>
        <dbReference type="EMBL" id="UXH43401.1"/>
    </source>
</evidence>
<organism evidence="1 2">
    <name type="scientific">Rossellomorea vietnamensis</name>
    <dbReference type="NCBI Taxonomy" id="218284"/>
    <lineage>
        <taxon>Bacteria</taxon>
        <taxon>Bacillati</taxon>
        <taxon>Bacillota</taxon>
        <taxon>Bacilli</taxon>
        <taxon>Bacillales</taxon>
        <taxon>Bacillaceae</taxon>
        <taxon>Rossellomorea</taxon>
    </lineage>
</organism>
<dbReference type="EMBL" id="CP104558">
    <property type="protein sequence ID" value="UXH43401.1"/>
    <property type="molecule type" value="Genomic_DNA"/>
</dbReference>
<proteinExistence type="predicted"/>
<keyword evidence="2" id="KW-1185">Reference proteome</keyword>
<gene>
    <name evidence="1" type="ORF">N5C46_17275</name>
</gene>
<reference evidence="1" key="1">
    <citation type="submission" date="2022-09" db="EMBL/GenBank/DDBJ databases">
        <title>Complete genome sequence of Rossellomorea vietnamensis strain RL-WG62, a newly isolated PGPR with the potential for plant salinity stress alleviation.</title>
        <authorList>
            <person name="Ren L."/>
            <person name="Wang G."/>
            <person name="Hu H."/>
        </authorList>
    </citation>
    <scope>NUCLEOTIDE SEQUENCE</scope>
    <source>
        <strain evidence="1">RL-WG62</strain>
    </source>
</reference>
<evidence type="ECO:0000313" key="2">
    <source>
        <dbReference type="Proteomes" id="UP001064027"/>
    </source>
</evidence>